<dbReference type="InParanoid" id="A0A177CBM7"/>
<dbReference type="Proteomes" id="UP000077069">
    <property type="component" value="Unassembled WGS sequence"/>
</dbReference>
<accession>A0A177CBM7</accession>
<dbReference type="GeneID" id="28766567"/>
<protein>
    <submittedName>
        <fullName evidence="1">Uncharacterized protein</fullName>
    </submittedName>
</protein>
<proteinExistence type="predicted"/>
<dbReference type="PANTHER" id="PTHR37315:SF1">
    <property type="entry name" value="UPF0311 PROTEIN BLR7842"/>
    <property type="match status" value="1"/>
</dbReference>
<evidence type="ECO:0000313" key="2">
    <source>
        <dbReference type="Proteomes" id="UP000077069"/>
    </source>
</evidence>
<evidence type="ECO:0000313" key="1">
    <source>
        <dbReference type="EMBL" id="OAG04229.1"/>
    </source>
</evidence>
<gene>
    <name evidence="1" type="ORF">CC84DRAFT_1219433</name>
</gene>
<keyword evidence="2" id="KW-1185">Reference proteome</keyword>
<dbReference type="PANTHER" id="PTHR37315">
    <property type="entry name" value="UPF0311 PROTEIN BLR7842"/>
    <property type="match status" value="1"/>
</dbReference>
<dbReference type="STRING" id="1460663.A0A177CBM7"/>
<dbReference type="Pfam" id="PF11578">
    <property type="entry name" value="DUF3237"/>
    <property type="match status" value="1"/>
</dbReference>
<dbReference type="OrthoDB" id="2544694at2759"/>
<dbReference type="InterPro" id="IPR020915">
    <property type="entry name" value="UPF0311"/>
</dbReference>
<dbReference type="RefSeq" id="XP_018034594.1">
    <property type="nucleotide sequence ID" value="XM_018183081.1"/>
</dbReference>
<reference evidence="1 2" key="1">
    <citation type="submission" date="2016-05" db="EMBL/GenBank/DDBJ databases">
        <title>Comparative analysis of secretome profiles of manganese(II)-oxidizing ascomycete fungi.</title>
        <authorList>
            <consortium name="DOE Joint Genome Institute"/>
            <person name="Zeiner C.A."/>
            <person name="Purvine S.O."/>
            <person name="Zink E.M."/>
            <person name="Wu S."/>
            <person name="Pasa-Tolic L."/>
            <person name="Chaput D.L."/>
            <person name="Haridas S."/>
            <person name="Grigoriev I.V."/>
            <person name="Santelli C.M."/>
            <person name="Hansel C.M."/>
        </authorList>
    </citation>
    <scope>NUCLEOTIDE SEQUENCE [LARGE SCALE GENOMIC DNA]</scope>
    <source>
        <strain evidence="1 2">AP3s5-JAC2a</strain>
    </source>
</reference>
<sequence length="148" mass="15780">MAQTAPSPPQLTLIYSMQALLGDRFSLGPVPNGQERIVIPIVGGTFKGPRLSGKVLNLGADWRLTDANGAIRPDARYNIQTDDGTNIFVQTIGLPPGKDGRTMLRGQFETATNGTYAWLNDVAAVGVLTRNGTASVTIDMWEATPPAL</sequence>
<dbReference type="AlphaFoldDB" id="A0A177CBM7"/>
<name>A0A177CBM7_9PLEO</name>
<dbReference type="EMBL" id="KV441554">
    <property type="protein sequence ID" value="OAG04229.1"/>
    <property type="molecule type" value="Genomic_DNA"/>
</dbReference>
<dbReference type="Gene3D" id="2.40.160.20">
    <property type="match status" value="1"/>
</dbReference>
<organism evidence="1 2">
    <name type="scientific">Paraphaeosphaeria sporulosa</name>
    <dbReference type="NCBI Taxonomy" id="1460663"/>
    <lineage>
        <taxon>Eukaryota</taxon>
        <taxon>Fungi</taxon>
        <taxon>Dikarya</taxon>
        <taxon>Ascomycota</taxon>
        <taxon>Pezizomycotina</taxon>
        <taxon>Dothideomycetes</taxon>
        <taxon>Pleosporomycetidae</taxon>
        <taxon>Pleosporales</taxon>
        <taxon>Massarineae</taxon>
        <taxon>Didymosphaeriaceae</taxon>
        <taxon>Paraphaeosphaeria</taxon>
    </lineage>
</organism>